<feature type="compositionally biased region" description="Basic and acidic residues" evidence="1">
    <location>
        <begin position="537"/>
        <end position="566"/>
    </location>
</feature>
<dbReference type="AlphaFoldDB" id="A0A1H7MS06"/>
<dbReference type="Gene3D" id="3.40.50.300">
    <property type="entry name" value="P-loop containing nucleotide triphosphate hydrolases"/>
    <property type="match status" value="2"/>
</dbReference>
<dbReference type="PANTHER" id="PTHR42926:SF1">
    <property type="entry name" value="CIRCADIAN CLOCK OSCILLATOR PROTEIN KAIC 1"/>
    <property type="match status" value="1"/>
</dbReference>
<dbReference type="PROSITE" id="PS51146">
    <property type="entry name" value="KAIC"/>
    <property type="match status" value="2"/>
</dbReference>
<dbReference type="STRING" id="650850.SAMN04488129_10755"/>
<dbReference type="PANTHER" id="PTHR42926">
    <property type="match status" value="1"/>
</dbReference>
<proteinExistence type="predicted"/>
<dbReference type="InterPro" id="IPR027417">
    <property type="entry name" value="P-loop_NTPase"/>
</dbReference>
<dbReference type="InterPro" id="IPR010624">
    <property type="entry name" value="KaiC_dom"/>
</dbReference>
<sequence length="572" mass="63180">MNDTDAIAEHGLVKRPTGIHDLDTVTHGGLPAGGATLVIGEPGCGKTIIGLQILASALERGEGGVFMSFEESREQLLRNADAFRWGPQLRESPRCEIIDGQSMRRAEFSGAFDIEGLLAVLDLCAKRVDGSWIVLDGIDQLLRRQPDSQTAIDQIAQLNDWCIEQGYSMLLTGKHMGDNRPQPDYLSGIEFMLSTILVLSSTLVEKRLNRRFRIAKYRGTRHNPDELAMLIDDAGIHLPYADPFVAESVPAAGERLGTGIKRLDKILDGGVYRGSIVLVSGQPGTSKTTLGAAFVAAAARRGERALLVSFDEFARQVVRNVATLGIDLQTPIDSGHLKVVTRASWDALVEEHYMAMLELLDDFQPDCLVIDPASALLKSSGAESAFLALERLLAITRIRGITTLLTSLSEADDPFDESTLSHASTLADTWIVLRYQVIGGERNRSLTVVKSRGTAHSNQVREMTLSHQGIDLADVYPYGSEVLMGTARVQKESEEAALRQRQLKERLRQRQRLERDIDKTRGFIQQGQEELERLQEALTAEHHDQTEADDQVERHEHSILRRRDADQGGVDP</sequence>
<dbReference type="InterPro" id="IPR051347">
    <property type="entry name" value="Circadian_clock_KaiC-rel"/>
</dbReference>
<dbReference type="GO" id="GO:0005524">
    <property type="term" value="F:ATP binding"/>
    <property type="evidence" value="ECO:0007669"/>
    <property type="project" value="InterPro"/>
</dbReference>
<feature type="region of interest" description="Disordered" evidence="1">
    <location>
        <begin position="537"/>
        <end position="572"/>
    </location>
</feature>
<gene>
    <name evidence="3" type="ORF">SAMN04488129_10755</name>
</gene>
<reference evidence="4" key="1">
    <citation type="submission" date="2016-10" db="EMBL/GenBank/DDBJ databases">
        <authorList>
            <person name="Varghese N."/>
            <person name="Submissions S."/>
        </authorList>
    </citation>
    <scope>NUCLEOTIDE SEQUENCE [LARGE SCALE GENOMIC DNA]</scope>
    <source>
        <strain evidence="4">CGMCC 1.9150</strain>
    </source>
</reference>
<dbReference type="Proteomes" id="UP000198807">
    <property type="component" value="Unassembled WGS sequence"/>
</dbReference>
<dbReference type="OrthoDB" id="9787927at2"/>
<evidence type="ECO:0000313" key="3">
    <source>
        <dbReference type="EMBL" id="SEL14042.1"/>
    </source>
</evidence>
<accession>A0A1H7MS06</accession>
<dbReference type="RefSeq" id="WP_089712068.1">
    <property type="nucleotide sequence ID" value="NZ_FOBC01000007.1"/>
</dbReference>
<dbReference type="SUPFAM" id="SSF52540">
    <property type="entry name" value="P-loop containing nucleoside triphosphate hydrolases"/>
    <property type="match status" value="2"/>
</dbReference>
<dbReference type="InterPro" id="IPR003593">
    <property type="entry name" value="AAA+_ATPase"/>
</dbReference>
<organism evidence="3 4">
    <name type="scientific">Halomonas daqiaonensis</name>
    <dbReference type="NCBI Taxonomy" id="650850"/>
    <lineage>
        <taxon>Bacteria</taxon>
        <taxon>Pseudomonadati</taxon>
        <taxon>Pseudomonadota</taxon>
        <taxon>Gammaproteobacteria</taxon>
        <taxon>Oceanospirillales</taxon>
        <taxon>Halomonadaceae</taxon>
        <taxon>Halomonas</taxon>
    </lineage>
</organism>
<dbReference type="EMBL" id="FOBC01000007">
    <property type="protein sequence ID" value="SEL14042.1"/>
    <property type="molecule type" value="Genomic_DNA"/>
</dbReference>
<evidence type="ECO:0000313" key="4">
    <source>
        <dbReference type="Proteomes" id="UP000198807"/>
    </source>
</evidence>
<feature type="domain" description="KaiC" evidence="2">
    <location>
        <begin position="254"/>
        <end position="489"/>
    </location>
</feature>
<evidence type="ECO:0000256" key="1">
    <source>
        <dbReference type="SAM" id="MobiDB-lite"/>
    </source>
</evidence>
<dbReference type="InterPro" id="IPR014774">
    <property type="entry name" value="KaiC-like_dom"/>
</dbReference>
<evidence type="ECO:0000259" key="2">
    <source>
        <dbReference type="PROSITE" id="PS51146"/>
    </source>
</evidence>
<name>A0A1H7MS06_9GAMM</name>
<feature type="domain" description="KaiC" evidence="2">
    <location>
        <begin position="13"/>
        <end position="253"/>
    </location>
</feature>
<dbReference type="Pfam" id="PF06745">
    <property type="entry name" value="ATPase"/>
    <property type="match status" value="2"/>
</dbReference>
<protein>
    <submittedName>
        <fullName evidence="3">Circadian clock protein KaiC</fullName>
    </submittedName>
</protein>
<dbReference type="SMART" id="SM00382">
    <property type="entry name" value="AAA"/>
    <property type="match status" value="2"/>
</dbReference>
<keyword evidence="4" id="KW-1185">Reference proteome</keyword>
<dbReference type="PRINTS" id="PR01874">
    <property type="entry name" value="DNAREPAIRADA"/>
</dbReference>